<evidence type="ECO:0000313" key="2">
    <source>
        <dbReference type="Proteomes" id="UP000324222"/>
    </source>
</evidence>
<gene>
    <name evidence="1" type="ORF">E2C01_002343</name>
</gene>
<evidence type="ECO:0000313" key="1">
    <source>
        <dbReference type="EMBL" id="MPC09725.1"/>
    </source>
</evidence>
<organism evidence="1 2">
    <name type="scientific">Portunus trituberculatus</name>
    <name type="common">Swimming crab</name>
    <name type="synonym">Neptunus trituberculatus</name>
    <dbReference type="NCBI Taxonomy" id="210409"/>
    <lineage>
        <taxon>Eukaryota</taxon>
        <taxon>Metazoa</taxon>
        <taxon>Ecdysozoa</taxon>
        <taxon>Arthropoda</taxon>
        <taxon>Crustacea</taxon>
        <taxon>Multicrustacea</taxon>
        <taxon>Malacostraca</taxon>
        <taxon>Eumalacostraca</taxon>
        <taxon>Eucarida</taxon>
        <taxon>Decapoda</taxon>
        <taxon>Pleocyemata</taxon>
        <taxon>Brachyura</taxon>
        <taxon>Eubrachyura</taxon>
        <taxon>Portunoidea</taxon>
        <taxon>Portunidae</taxon>
        <taxon>Portuninae</taxon>
        <taxon>Portunus</taxon>
    </lineage>
</organism>
<accession>A0A5B7CKC1</accession>
<name>A0A5B7CKC1_PORTR</name>
<comment type="caution">
    <text evidence="1">The sequence shown here is derived from an EMBL/GenBank/DDBJ whole genome shotgun (WGS) entry which is preliminary data.</text>
</comment>
<sequence length="133" mass="14979">MKFYNSHCLTPNNVPIGEHYQDTEEHSEILPDIQLVRVKLPLFYEWRAGSVGVIVCEQSVVAKVQRAVEWLLRVTVGREGVWPSTTDRMTVRGGRLSEGQVHELPPENDALDGTTYSVIETGASQTRCTLRVK</sequence>
<keyword evidence="2" id="KW-1185">Reference proteome</keyword>
<dbReference type="EMBL" id="VSRR010000082">
    <property type="protein sequence ID" value="MPC09725.1"/>
    <property type="molecule type" value="Genomic_DNA"/>
</dbReference>
<dbReference type="Proteomes" id="UP000324222">
    <property type="component" value="Unassembled WGS sequence"/>
</dbReference>
<dbReference type="AlphaFoldDB" id="A0A5B7CKC1"/>
<proteinExistence type="predicted"/>
<reference evidence="1 2" key="1">
    <citation type="submission" date="2019-05" db="EMBL/GenBank/DDBJ databases">
        <title>Another draft genome of Portunus trituberculatus and its Hox gene families provides insights of decapod evolution.</title>
        <authorList>
            <person name="Jeong J.-H."/>
            <person name="Song I."/>
            <person name="Kim S."/>
            <person name="Choi T."/>
            <person name="Kim D."/>
            <person name="Ryu S."/>
            <person name="Kim W."/>
        </authorList>
    </citation>
    <scope>NUCLEOTIDE SEQUENCE [LARGE SCALE GENOMIC DNA]</scope>
    <source>
        <tissue evidence="1">Muscle</tissue>
    </source>
</reference>
<protein>
    <submittedName>
        <fullName evidence="1">Uncharacterized protein</fullName>
    </submittedName>
</protein>